<evidence type="ECO:0000259" key="7">
    <source>
        <dbReference type="PROSITE" id="PS50848"/>
    </source>
</evidence>
<gene>
    <name evidence="8" type="ORF">L484_017790</name>
</gene>
<dbReference type="eggNOG" id="ENOG502QVR9">
    <property type="taxonomic scope" value="Eukaryota"/>
</dbReference>
<protein>
    <recommendedName>
        <fullName evidence="7">START domain-containing protein</fullName>
    </recommendedName>
</protein>
<sequence>MIIQLAIEGLNRFRSSFVYTDKVLHQLQIQNIGPHHNEDVLSSSPDNSQTSSEQSSEMHTRESKVSKSNVVVGSNKHNLPLRATDLLMSFSIRTEENKGKIAELASKAMDELRKMATTGGPLWTLDQDKNMETLNDIEYFKEFVNMNATLMDLMRMVEVGQFKPLPRYPKSDKEFFSSTEDFDEEFLHLDLRVYDKPPSQEQLYSKGSREIGYVEMKPAKLVELLMDSKQWSLLFSNIVSRAVVLGVLMSTGMLEQNYDGTLQVMAAEFYAPSPLIPIRETYFSRHCKRLGHGMWGVVDVSLESLFQFPSAKTFRRRPSGCLIEEMPNGYSKVIWIEHVEVDDRRVHKMFEPIVTSGLAFSAKRWVATLARQCALIRAHTSPSIADGVLIIPEAGMRSLLKLSERMVRRFCSELSASATNKWRALPRSRANNRDTTLMMNSTFNKDDHGKPLVATVVFATSVELPATPKKVFDFLSDEESRTRWDILSQGHSIKELARISTGEDPGNHLSLIQVNSTLDKIAILYLQQSCTDATGSYVVFAPLDILSVSRVLNGGNPDFVRILSSGFVILPDVSKMFGGVAHGCLLTLALHIVDDRTSKERITKSVDIMYNIITEAVASIKDAFSKDAHMSVQIVLEIGVNSSKDSKERRIVR</sequence>
<dbReference type="PANTHER" id="PTHR45654">
    <property type="entry name" value="HOMEOBOX-LEUCINE ZIPPER PROTEIN MERISTEM L1"/>
    <property type="match status" value="1"/>
</dbReference>
<dbReference type="Gene3D" id="3.30.530.20">
    <property type="match status" value="1"/>
</dbReference>
<dbReference type="GO" id="GO:0008289">
    <property type="term" value="F:lipid binding"/>
    <property type="evidence" value="ECO:0007669"/>
    <property type="project" value="InterPro"/>
</dbReference>
<dbReference type="InterPro" id="IPR023393">
    <property type="entry name" value="START-like_dom_sf"/>
</dbReference>
<dbReference type="STRING" id="981085.W9QXN8"/>
<feature type="compositionally biased region" description="Polar residues" evidence="6">
    <location>
        <begin position="40"/>
        <end position="55"/>
    </location>
</feature>
<proteinExistence type="predicted"/>
<evidence type="ECO:0000256" key="1">
    <source>
        <dbReference type="ARBA" id="ARBA00023015"/>
    </source>
</evidence>
<organism evidence="8 9">
    <name type="scientific">Morus notabilis</name>
    <dbReference type="NCBI Taxonomy" id="981085"/>
    <lineage>
        <taxon>Eukaryota</taxon>
        <taxon>Viridiplantae</taxon>
        <taxon>Streptophyta</taxon>
        <taxon>Embryophyta</taxon>
        <taxon>Tracheophyta</taxon>
        <taxon>Spermatophyta</taxon>
        <taxon>Magnoliopsida</taxon>
        <taxon>eudicotyledons</taxon>
        <taxon>Gunneridae</taxon>
        <taxon>Pentapetalae</taxon>
        <taxon>rosids</taxon>
        <taxon>fabids</taxon>
        <taxon>Rosales</taxon>
        <taxon>Moraceae</taxon>
        <taxon>Moreae</taxon>
        <taxon>Morus</taxon>
    </lineage>
</organism>
<dbReference type="PANTHER" id="PTHR45654:SF48">
    <property type="entry name" value="START DOMAIN-CONTAINING PROTEIN"/>
    <property type="match status" value="1"/>
</dbReference>
<dbReference type="Pfam" id="PF01852">
    <property type="entry name" value="START"/>
    <property type="match status" value="1"/>
</dbReference>
<name>W9QXN8_9ROSA</name>
<dbReference type="GO" id="GO:0003677">
    <property type="term" value="F:DNA binding"/>
    <property type="evidence" value="ECO:0007669"/>
    <property type="project" value="UniProtKB-KW"/>
</dbReference>
<dbReference type="Proteomes" id="UP000030645">
    <property type="component" value="Unassembled WGS sequence"/>
</dbReference>
<feature type="domain" description="START" evidence="7">
    <location>
        <begin position="94"/>
        <end position="378"/>
    </location>
</feature>
<dbReference type="AlphaFoldDB" id="W9QXN8"/>
<evidence type="ECO:0000256" key="3">
    <source>
        <dbReference type="ARBA" id="ARBA00023155"/>
    </source>
</evidence>
<evidence type="ECO:0000256" key="6">
    <source>
        <dbReference type="SAM" id="MobiDB-lite"/>
    </source>
</evidence>
<dbReference type="Pfam" id="PF25797">
    <property type="entry name" value="PDF2_C"/>
    <property type="match status" value="1"/>
</dbReference>
<keyword evidence="9" id="KW-1185">Reference proteome</keyword>
<keyword evidence="1" id="KW-0805">Transcription regulation</keyword>
<feature type="compositionally biased region" description="Basic and acidic residues" evidence="6">
    <location>
        <begin position="56"/>
        <end position="65"/>
    </location>
</feature>
<keyword evidence="5" id="KW-0539">Nucleus</keyword>
<reference evidence="9" key="1">
    <citation type="submission" date="2013-01" db="EMBL/GenBank/DDBJ databases">
        <title>Draft Genome Sequence of a Mulberry Tree, Morus notabilis C.K. Schneid.</title>
        <authorList>
            <person name="He N."/>
            <person name="Zhao S."/>
        </authorList>
    </citation>
    <scope>NUCLEOTIDE SEQUENCE</scope>
</reference>
<evidence type="ECO:0000313" key="9">
    <source>
        <dbReference type="Proteomes" id="UP000030645"/>
    </source>
</evidence>
<dbReference type="InterPro" id="IPR002913">
    <property type="entry name" value="START_lipid-bd_dom"/>
</dbReference>
<keyword evidence="4" id="KW-0804">Transcription</keyword>
<evidence type="ECO:0000256" key="2">
    <source>
        <dbReference type="ARBA" id="ARBA00023125"/>
    </source>
</evidence>
<dbReference type="PROSITE" id="PS50848">
    <property type="entry name" value="START"/>
    <property type="match status" value="1"/>
</dbReference>
<feature type="region of interest" description="Disordered" evidence="6">
    <location>
        <begin position="35"/>
        <end position="71"/>
    </location>
</feature>
<keyword evidence="2" id="KW-0238">DNA-binding</keyword>
<accession>W9QXN8</accession>
<dbReference type="CDD" id="cd08875">
    <property type="entry name" value="START_ArGLABRA2_like"/>
    <property type="match status" value="1"/>
</dbReference>
<evidence type="ECO:0000256" key="4">
    <source>
        <dbReference type="ARBA" id="ARBA00023163"/>
    </source>
</evidence>
<evidence type="ECO:0000256" key="5">
    <source>
        <dbReference type="ARBA" id="ARBA00023242"/>
    </source>
</evidence>
<keyword evidence="3" id="KW-0371">Homeobox</keyword>
<dbReference type="EMBL" id="KE343994">
    <property type="protein sequence ID" value="EXB50253.1"/>
    <property type="molecule type" value="Genomic_DNA"/>
</dbReference>
<dbReference type="SUPFAM" id="SSF55961">
    <property type="entry name" value="Bet v1-like"/>
    <property type="match status" value="2"/>
</dbReference>
<dbReference type="SMART" id="SM00234">
    <property type="entry name" value="START"/>
    <property type="match status" value="1"/>
</dbReference>
<dbReference type="InterPro" id="IPR042160">
    <property type="entry name" value="HD-Zip_IV"/>
</dbReference>
<evidence type="ECO:0000313" key="8">
    <source>
        <dbReference type="EMBL" id="EXB50253.1"/>
    </source>
</evidence>
<dbReference type="InterPro" id="IPR057993">
    <property type="entry name" value="HD-Zip_IV_C"/>
</dbReference>